<accession>A0ABT4TKY5</accession>
<dbReference type="SUPFAM" id="SSF52980">
    <property type="entry name" value="Restriction endonuclease-like"/>
    <property type="match status" value="1"/>
</dbReference>
<dbReference type="GO" id="GO:0004519">
    <property type="term" value="F:endonuclease activity"/>
    <property type="evidence" value="ECO:0007669"/>
    <property type="project" value="UniProtKB-KW"/>
</dbReference>
<feature type="domain" description="Putative restriction endonuclease" evidence="1">
    <location>
        <begin position="29"/>
        <end position="155"/>
    </location>
</feature>
<comment type="caution">
    <text evidence="2">The sequence shown here is derived from an EMBL/GenBank/DDBJ whole genome shotgun (WGS) entry which is preliminary data.</text>
</comment>
<keyword evidence="2" id="KW-0540">Nuclease</keyword>
<evidence type="ECO:0000259" key="1">
    <source>
        <dbReference type="Pfam" id="PF05685"/>
    </source>
</evidence>
<dbReference type="EMBL" id="JAQFWP010000019">
    <property type="protein sequence ID" value="MDA2805342.1"/>
    <property type="molecule type" value="Genomic_DNA"/>
</dbReference>
<keyword evidence="2" id="KW-0255">Endonuclease</keyword>
<gene>
    <name evidence="2" type="ORF">O4U47_12540</name>
</gene>
<dbReference type="Gene3D" id="3.90.1570.10">
    <property type="entry name" value="tt1808, chain A"/>
    <property type="match status" value="1"/>
</dbReference>
<dbReference type="InterPro" id="IPR012296">
    <property type="entry name" value="Nuclease_put_TT1808"/>
</dbReference>
<protein>
    <submittedName>
        <fullName evidence="2">Uma2 family endonuclease</fullName>
    </submittedName>
</protein>
<dbReference type="PANTHER" id="PTHR35400:SF3">
    <property type="entry name" value="SLL1072 PROTEIN"/>
    <property type="match status" value="1"/>
</dbReference>
<dbReference type="PANTHER" id="PTHR35400">
    <property type="entry name" value="SLR1083 PROTEIN"/>
    <property type="match status" value="1"/>
</dbReference>
<dbReference type="Proteomes" id="UP001165685">
    <property type="component" value="Unassembled WGS sequence"/>
</dbReference>
<evidence type="ECO:0000313" key="2">
    <source>
        <dbReference type="EMBL" id="MDA2805342.1"/>
    </source>
</evidence>
<sequence length="206" mass="23256">MTAPLPDTAPLTAPLPDWVIPPPEGFSADDFLRMSGLPPHTELIDGSLVFVSPQRKWHSGVVGRFWVELDAQAPEGWRADREMALKVGVRQVPEPDVLVVQEEAFLRKEPDTYYLPEEVLLVIEAVSPDSEERDRETKPGKYARAGVPHFWRIEEADGDSAVVYAYEFDPATRAYGVAGIHHDRFKVSSPFPVDIDLKEIRRKRAR</sequence>
<dbReference type="Pfam" id="PF05685">
    <property type="entry name" value="Uma2"/>
    <property type="match status" value="1"/>
</dbReference>
<keyword evidence="3" id="KW-1185">Reference proteome</keyword>
<dbReference type="InterPro" id="IPR008538">
    <property type="entry name" value="Uma2"/>
</dbReference>
<reference evidence="2" key="1">
    <citation type="submission" date="2023-01" db="EMBL/GenBank/DDBJ databases">
        <title>Draft genome sequence of Nocardiopsis sp. LSu2-4 isolated from halophytes.</title>
        <authorList>
            <person name="Duangmal K."/>
            <person name="Chantavorakit T."/>
        </authorList>
    </citation>
    <scope>NUCLEOTIDE SEQUENCE</scope>
    <source>
        <strain evidence="2">LSu2-4</strain>
    </source>
</reference>
<keyword evidence="2" id="KW-0378">Hydrolase</keyword>
<organism evidence="2 3">
    <name type="scientific">Nocardiopsis suaedae</name>
    <dbReference type="NCBI Taxonomy" id="3018444"/>
    <lineage>
        <taxon>Bacteria</taxon>
        <taxon>Bacillati</taxon>
        <taxon>Actinomycetota</taxon>
        <taxon>Actinomycetes</taxon>
        <taxon>Streptosporangiales</taxon>
        <taxon>Nocardiopsidaceae</taxon>
        <taxon>Nocardiopsis</taxon>
    </lineage>
</organism>
<proteinExistence type="predicted"/>
<dbReference type="InterPro" id="IPR011335">
    <property type="entry name" value="Restrct_endonuc-II-like"/>
</dbReference>
<dbReference type="RefSeq" id="WP_270677996.1">
    <property type="nucleotide sequence ID" value="NZ_JAQFWP010000019.1"/>
</dbReference>
<name>A0ABT4TKY5_9ACTN</name>
<dbReference type="CDD" id="cd06260">
    <property type="entry name" value="DUF820-like"/>
    <property type="match status" value="1"/>
</dbReference>
<evidence type="ECO:0000313" key="3">
    <source>
        <dbReference type="Proteomes" id="UP001165685"/>
    </source>
</evidence>